<dbReference type="Proteomes" id="UP000267517">
    <property type="component" value="Chromosome I"/>
</dbReference>
<evidence type="ECO:0000256" key="1">
    <source>
        <dbReference type="SAM" id="Phobius"/>
    </source>
</evidence>
<dbReference type="RefSeq" id="WP_120174359.1">
    <property type="nucleotide sequence ID" value="NZ_AP018049.1"/>
</dbReference>
<dbReference type="EMBL" id="AP018049">
    <property type="protein sequence ID" value="BBA29231.1"/>
    <property type="molecule type" value="Genomic_DNA"/>
</dbReference>
<evidence type="ECO:0008006" key="4">
    <source>
        <dbReference type="Google" id="ProtNLM"/>
    </source>
</evidence>
<dbReference type="OrthoDB" id="1083224at2"/>
<keyword evidence="1" id="KW-1133">Transmembrane helix</keyword>
<keyword evidence="1" id="KW-0472">Membrane</keyword>
<protein>
    <recommendedName>
        <fullName evidence="4">DUF4280 domain-containing protein</fullName>
    </recommendedName>
</protein>
<keyword evidence="1" id="KW-0812">Transmembrane</keyword>
<reference evidence="2 3" key="1">
    <citation type="submission" date="2017-05" db="EMBL/GenBank/DDBJ databases">
        <title>whole genome sequence of Prevotella melaninogenica GAI 07411.</title>
        <authorList>
            <person name="Kondo Y."/>
            <person name="Hoshino T."/>
        </authorList>
    </citation>
    <scope>NUCLEOTIDE SEQUENCE [LARGE SCALE GENOMIC DNA]</scope>
    <source>
        <strain evidence="2 3">GAI 07411</strain>
    </source>
</reference>
<proteinExistence type="predicted"/>
<name>A0A250KHV7_9BACT</name>
<feature type="transmembrane region" description="Helical" evidence="1">
    <location>
        <begin position="104"/>
        <end position="122"/>
    </location>
</feature>
<gene>
    <name evidence="2" type="ORF">PMEL1_01158</name>
</gene>
<dbReference type="AlphaFoldDB" id="A0A250KHV7"/>
<accession>A0A250KHV7</accession>
<evidence type="ECO:0000313" key="2">
    <source>
        <dbReference type="EMBL" id="BBA29231.1"/>
    </source>
</evidence>
<sequence>MAQSYIPAGTDVICTEMLSTLPSQIITKREAKVLYGKESKALLNICDKKLSCQLQCRIKQSFFSGLGGLLAGLALGALAVGLVIATAGAAAPLVATAATAAATIAYYTSGFLIAGGVTSFIISKNLANECDKSFSKDWEMVHEKVKIEEYNALLERSILPCNKGGVVSLVMDHAKAVELAKMISDANNSILTINTCSKFTQGFIGAAANAFKAEGHSDVCGLIISSSLAIYDYVKHGYKDNNTKNQQKYAYETLSNQQADLLADGELWTDENTRDTGLSIYQTTFEGVMPVIDSNRETLKTMCLWFRDEMTKGNGLTRAFWRYFAGQKAKDISKEIGGELFTINNVQKLGFGIVSSVISNGIEWSSNKDENDLYRSMMQEINSLRGEKGINTSNILAQLL</sequence>
<evidence type="ECO:0000313" key="3">
    <source>
        <dbReference type="Proteomes" id="UP000267517"/>
    </source>
</evidence>
<feature type="transmembrane region" description="Helical" evidence="1">
    <location>
        <begin position="62"/>
        <end position="84"/>
    </location>
</feature>
<organism evidence="2 3">
    <name type="scientific">Prevotella melaninogenica</name>
    <dbReference type="NCBI Taxonomy" id="28132"/>
    <lineage>
        <taxon>Bacteria</taxon>
        <taxon>Pseudomonadati</taxon>
        <taxon>Bacteroidota</taxon>
        <taxon>Bacteroidia</taxon>
        <taxon>Bacteroidales</taxon>
        <taxon>Prevotellaceae</taxon>
        <taxon>Prevotella</taxon>
    </lineage>
</organism>